<proteinExistence type="predicted"/>
<sequence length="340" mass="40338">MAKYRYVYTEFWRDPRVMEEMTPEDRYFYLYLLTNPLTTQCGIYSITKKQMAFDIGHSMESINSLVDRFEQHHKLIKYNPETREMAIIKWGKYNLNKAGKPMIDCLNAELQAVKDQSLINLLAPYIENKDIAPLFLKYAKDGEHLSESGFDESDDDTCYDTSTTSTREGDKNKNKNKNKIKNNKKTSCRANKFDDAQMTLAKKLFNRIREHDPNYKQPNLEKWANDIRLMMERDNRTYNEIDKVIDWCQDDSFWYKNILSTGKLREQFGRLRMEYLDDWKKKKEAVEQAKNRSPNDFVAKKLERERKAREEILRRYQVHDANPSDGANGAYRTDVSVSRE</sequence>
<gene>
    <name evidence="2" type="ORF">St703_18920</name>
</gene>
<dbReference type="Proteomes" id="UP000326951">
    <property type="component" value="Chromosome"/>
</dbReference>
<evidence type="ECO:0000256" key="1">
    <source>
        <dbReference type="SAM" id="MobiDB-lite"/>
    </source>
</evidence>
<dbReference type="AlphaFoldDB" id="A0A5K7WXS4"/>
<feature type="region of interest" description="Disordered" evidence="1">
    <location>
        <begin position="316"/>
        <end position="340"/>
    </location>
</feature>
<protein>
    <recommendedName>
        <fullName evidence="4">DNA replication protein DnaD</fullName>
    </recommendedName>
</protein>
<feature type="compositionally biased region" description="Acidic residues" evidence="1">
    <location>
        <begin position="149"/>
        <end position="158"/>
    </location>
</feature>
<organism evidence="2 3">
    <name type="scientific">Sporolactobacillus terrae</name>
    <dbReference type="NCBI Taxonomy" id="269673"/>
    <lineage>
        <taxon>Bacteria</taxon>
        <taxon>Bacillati</taxon>
        <taxon>Bacillota</taxon>
        <taxon>Bacilli</taxon>
        <taxon>Bacillales</taxon>
        <taxon>Sporolactobacillaceae</taxon>
        <taxon>Sporolactobacillus</taxon>
    </lineage>
</organism>
<dbReference type="RefSeq" id="WP_152080565.1">
    <property type="nucleotide sequence ID" value="NZ_AP021853.1"/>
</dbReference>
<name>A0A5K7WXS4_9BACL</name>
<evidence type="ECO:0000313" key="2">
    <source>
        <dbReference type="EMBL" id="BBN99187.1"/>
    </source>
</evidence>
<evidence type="ECO:0000313" key="3">
    <source>
        <dbReference type="Proteomes" id="UP000326951"/>
    </source>
</evidence>
<feature type="compositionally biased region" description="Basic residues" evidence="1">
    <location>
        <begin position="174"/>
        <end position="187"/>
    </location>
</feature>
<dbReference type="EMBL" id="AP021853">
    <property type="protein sequence ID" value="BBN99187.1"/>
    <property type="molecule type" value="Genomic_DNA"/>
</dbReference>
<feature type="region of interest" description="Disordered" evidence="1">
    <location>
        <begin position="148"/>
        <end position="188"/>
    </location>
</feature>
<accession>A0A5K7WXS4</accession>
<reference evidence="2 3" key="1">
    <citation type="submission" date="2019-09" db="EMBL/GenBank/DDBJ databases">
        <title>Complete genome sequence of Sporolactobacillus terrae 70-3.</title>
        <authorList>
            <person name="Tanaka N."/>
            <person name="Shiwa Y."/>
            <person name="Fujita N."/>
            <person name="Tanasupawat S."/>
        </authorList>
    </citation>
    <scope>NUCLEOTIDE SEQUENCE [LARGE SCALE GENOMIC DNA]</scope>
    <source>
        <strain evidence="2 3">70-3</strain>
    </source>
</reference>
<evidence type="ECO:0008006" key="4">
    <source>
        <dbReference type="Google" id="ProtNLM"/>
    </source>
</evidence>